<dbReference type="Proteomes" id="UP000293874">
    <property type="component" value="Unassembled WGS sequence"/>
</dbReference>
<gene>
    <name evidence="2" type="ORF">EV199_0748</name>
</gene>
<dbReference type="EMBL" id="SGXA01000001">
    <property type="protein sequence ID" value="RZS74897.1"/>
    <property type="molecule type" value="Genomic_DNA"/>
</dbReference>
<evidence type="ECO:0000256" key="1">
    <source>
        <dbReference type="SAM" id="SignalP"/>
    </source>
</evidence>
<sequence>MKLNCFLLILFCIPAPVLHAQTSAGYSFPKRIIENLQLDSNSWKEQTASWEFSFIGEYEESLSLADSQFKAMKMPRGLWLDQQSKLAQYKPVEAKQYIIERAANENIIIINEAHYQPLHRIFTTSLLRGLYEKGYRYLGLEALFGLDTALNRRGYPVGSTGYYTQEPQFGNLIREALQLGFIIFDYEYTDEEYDRELGQAKNIAAFMEKHPGKYLIHCGYGHVEEKEDQQQRMAMAGHLKKITGTDPLTINQDALTEHSAPFFEAADYRHIQAAWPAVLVNEKGETYNGITGDHLYDIRLFHPQTSYLHDRPSWLFNLMPGRIAFHPPAKKLTIGYPVLVFAWPAGEDIDTAVPVDIILMRNRKEQRALSLKAGQYTIQIQNEDGKKLQWQQLVQ</sequence>
<keyword evidence="1" id="KW-0732">Signal</keyword>
<accession>A0A4Q7N007</accession>
<proteinExistence type="predicted"/>
<dbReference type="RefSeq" id="WP_130539323.1">
    <property type="nucleotide sequence ID" value="NZ_CP042431.1"/>
</dbReference>
<protein>
    <submittedName>
        <fullName evidence="2">Uncharacterized protein</fullName>
    </submittedName>
</protein>
<name>A0A4Q7N007_9BACT</name>
<keyword evidence="3" id="KW-1185">Reference proteome</keyword>
<evidence type="ECO:0000313" key="3">
    <source>
        <dbReference type="Proteomes" id="UP000293874"/>
    </source>
</evidence>
<reference evidence="2 3" key="1">
    <citation type="submission" date="2019-02" db="EMBL/GenBank/DDBJ databases">
        <title>Genomic Encyclopedia of Type Strains, Phase IV (KMG-IV): sequencing the most valuable type-strain genomes for metagenomic binning, comparative biology and taxonomic classification.</title>
        <authorList>
            <person name="Goeker M."/>
        </authorList>
    </citation>
    <scope>NUCLEOTIDE SEQUENCE [LARGE SCALE GENOMIC DNA]</scope>
    <source>
        <strain evidence="2 3">DSM 18116</strain>
    </source>
</reference>
<feature type="chain" id="PRO_5020573207" evidence="1">
    <location>
        <begin position="21"/>
        <end position="395"/>
    </location>
</feature>
<evidence type="ECO:0000313" key="2">
    <source>
        <dbReference type="EMBL" id="RZS74897.1"/>
    </source>
</evidence>
<feature type="signal peptide" evidence="1">
    <location>
        <begin position="1"/>
        <end position="20"/>
    </location>
</feature>
<dbReference type="AlphaFoldDB" id="A0A4Q7N007"/>
<organism evidence="2 3">
    <name type="scientific">Pseudobacter ginsenosidimutans</name>
    <dbReference type="NCBI Taxonomy" id="661488"/>
    <lineage>
        <taxon>Bacteria</taxon>
        <taxon>Pseudomonadati</taxon>
        <taxon>Bacteroidota</taxon>
        <taxon>Chitinophagia</taxon>
        <taxon>Chitinophagales</taxon>
        <taxon>Chitinophagaceae</taxon>
        <taxon>Pseudobacter</taxon>
    </lineage>
</organism>
<comment type="caution">
    <text evidence="2">The sequence shown here is derived from an EMBL/GenBank/DDBJ whole genome shotgun (WGS) entry which is preliminary data.</text>
</comment>
<dbReference type="OrthoDB" id="277629at2"/>